<evidence type="ECO:0000313" key="3">
    <source>
        <dbReference type="EMBL" id="PPJ54096.1"/>
    </source>
</evidence>
<evidence type="ECO:0000256" key="1">
    <source>
        <dbReference type="SAM" id="MobiDB-lite"/>
    </source>
</evidence>
<dbReference type="Proteomes" id="UP000237631">
    <property type="component" value="Unassembled WGS sequence"/>
</dbReference>
<feature type="region of interest" description="Disordered" evidence="1">
    <location>
        <begin position="665"/>
        <end position="699"/>
    </location>
</feature>
<dbReference type="EMBL" id="PNEN01000571">
    <property type="protein sequence ID" value="PPJ54096.1"/>
    <property type="molecule type" value="Genomic_DNA"/>
</dbReference>
<name>A0A2S6C321_9PEZI</name>
<organism evidence="3 4">
    <name type="scientific">Cercospora berteroae</name>
    <dbReference type="NCBI Taxonomy" id="357750"/>
    <lineage>
        <taxon>Eukaryota</taxon>
        <taxon>Fungi</taxon>
        <taxon>Dikarya</taxon>
        <taxon>Ascomycota</taxon>
        <taxon>Pezizomycotina</taxon>
        <taxon>Dothideomycetes</taxon>
        <taxon>Dothideomycetidae</taxon>
        <taxon>Mycosphaerellales</taxon>
        <taxon>Mycosphaerellaceae</taxon>
        <taxon>Cercospora</taxon>
    </lineage>
</organism>
<feature type="compositionally biased region" description="Polar residues" evidence="1">
    <location>
        <begin position="240"/>
        <end position="250"/>
    </location>
</feature>
<feature type="compositionally biased region" description="Basic and acidic residues" evidence="1">
    <location>
        <begin position="84"/>
        <end position="103"/>
    </location>
</feature>
<feature type="domain" description="DUF7071" evidence="2">
    <location>
        <begin position="560"/>
        <end position="611"/>
    </location>
</feature>
<dbReference type="OrthoDB" id="3643655at2759"/>
<feature type="compositionally biased region" description="Polar residues" evidence="1">
    <location>
        <begin position="316"/>
        <end position="327"/>
    </location>
</feature>
<feature type="region of interest" description="Disordered" evidence="1">
    <location>
        <begin position="283"/>
        <end position="551"/>
    </location>
</feature>
<feature type="region of interest" description="Disordered" evidence="1">
    <location>
        <begin position="193"/>
        <end position="251"/>
    </location>
</feature>
<dbReference type="AlphaFoldDB" id="A0A2S6C321"/>
<dbReference type="InterPro" id="IPR055499">
    <property type="entry name" value="DUF7071"/>
</dbReference>
<sequence length="831" mass="91703">MKNGRNQTDVLSIERTLGLKSERGVSRQGNKESPPIEAILKGIKLIMVAYVNQDLTVIRDSEALKADATTLFDKHGPQIWPGPDEPRPHWIEEPSETRHDGKYPKARHYTIPEDYEYLKERFIQLVIEKSCNYHENQLQKHRRHTAKALQNQLNAEHGGESPREDAEHDGSERSTQSVSKMDEFQSQFAAYTQPVPDEDGRPHPMPPHDGIHAEPQSARKRQRTTTVAEENGAPKRARSESVTESSSQGESLVVRLGVGEQALGRLAATGKVQSVHSFQSINEIPARDGSEPPRILGFNPVNAVPPKLEASVSAPPANTNPVRSPQAGTLPPINGNPGSPPANGPRRSSLQPLNGVHGLPRGPPPTLTGFGGHSEPVVERPRPEQRRDEHFDPRNYESPYQPHLSGPGPKHEQFRPAFQPVNAPPPTSRPPLGGPPPQNMHNPFRTFPPVGPPLGPLPPAFGAPPPLGQQAPGPPPPVVNPIRPQHVPLPDPILSALGLHGPRPSSRSKHSSSRRPGSSSQRRPSATPTLPAAEFASEKKEPMAQPRATPDPLDQDIVLFEDVLGDLVFCPVIVKLKEELGPRMPRHRLEKLKKLLVDFPDARYELEALERRARMPPDQYEAERVPPPGWVQNPVGVFVPPPPQHHQSHTYPHPHGYARDAALTPRPTPGPPIHNFSNKSEPPTTPHIKDEPSDIPHGGRTLENILVEINWNRNLDYSDHMEMHEFDSVQKLFDMVEEARPDELVKTGEIKEIRIKPKTELHGSGGQVLPRIVHDEIRGRASLKQLIRRLRSQPQDMEIELLFEVMWKTGGESATPVAVAPAAAATAVAAA</sequence>
<protein>
    <recommendedName>
        <fullName evidence="2">DUF7071 domain-containing protein</fullName>
    </recommendedName>
</protein>
<feature type="compositionally biased region" description="Basic and acidic residues" evidence="1">
    <location>
        <begin position="376"/>
        <end position="395"/>
    </location>
</feature>
<proteinExistence type="predicted"/>
<dbReference type="Pfam" id="PF23257">
    <property type="entry name" value="DUF7071"/>
    <property type="match status" value="1"/>
</dbReference>
<evidence type="ECO:0000313" key="4">
    <source>
        <dbReference type="Proteomes" id="UP000237631"/>
    </source>
</evidence>
<gene>
    <name evidence="3" type="ORF">CBER1_06333</name>
</gene>
<reference evidence="4" key="1">
    <citation type="journal article" date="2017" name="bioRxiv">
        <title>Conservation of a gene cluster reveals novel cercosporin biosynthetic mechanisms and extends production to the genus Colletotrichum.</title>
        <authorList>
            <person name="de Jonge R."/>
            <person name="Ebert M.K."/>
            <person name="Huitt-Roehl C.R."/>
            <person name="Pal P."/>
            <person name="Suttle J.C."/>
            <person name="Spanner R.E."/>
            <person name="Neubauer J.D."/>
            <person name="Jurick W.M.II."/>
            <person name="Stott K.A."/>
            <person name="Secor G.A."/>
            <person name="Thomma B.P.H.J."/>
            <person name="Van de Peer Y."/>
            <person name="Townsend C.A."/>
            <person name="Bolton M.D."/>
        </authorList>
    </citation>
    <scope>NUCLEOTIDE SEQUENCE [LARGE SCALE GENOMIC DNA]</scope>
    <source>
        <strain evidence="4">CBS538.71</strain>
    </source>
</reference>
<feature type="region of interest" description="Disordered" evidence="1">
    <location>
        <begin position="153"/>
        <end position="179"/>
    </location>
</feature>
<feature type="compositionally biased region" description="Low complexity" evidence="1">
    <location>
        <begin position="514"/>
        <end position="525"/>
    </location>
</feature>
<accession>A0A2S6C321</accession>
<feature type="compositionally biased region" description="Pro residues" evidence="1">
    <location>
        <begin position="449"/>
        <end position="479"/>
    </location>
</feature>
<keyword evidence="4" id="KW-1185">Reference proteome</keyword>
<feature type="compositionally biased region" description="Basic and acidic residues" evidence="1">
    <location>
        <begin position="157"/>
        <end position="172"/>
    </location>
</feature>
<comment type="caution">
    <text evidence="3">The sequence shown here is derived from an EMBL/GenBank/DDBJ whole genome shotgun (WGS) entry which is preliminary data.</text>
</comment>
<feature type="compositionally biased region" description="Pro residues" evidence="1">
    <location>
        <begin position="422"/>
        <end position="438"/>
    </location>
</feature>
<evidence type="ECO:0000259" key="2">
    <source>
        <dbReference type="Pfam" id="PF23257"/>
    </source>
</evidence>
<feature type="region of interest" description="Disordered" evidence="1">
    <location>
        <begin position="75"/>
        <end position="103"/>
    </location>
</feature>